<keyword evidence="2" id="KW-1185">Reference proteome</keyword>
<protein>
    <submittedName>
        <fullName evidence="1">Uncharacterized protein</fullName>
    </submittedName>
</protein>
<dbReference type="AlphaFoldDB" id="A0A8T0D7G6"/>
<name>A0A8T0D7G6_9TREM</name>
<sequence>MSQLECSFADYSVSHSVPQAFLPSTPPPRILSKRSAEKCPPFSENTSWGNYRGLVKSGYLIVKNKFIVQLCTSPCPAAHTAEIPH</sequence>
<accession>A0A8T0D7G6</accession>
<organism evidence="1 2">
    <name type="scientific">Paragonimus westermani</name>
    <dbReference type="NCBI Taxonomy" id="34504"/>
    <lineage>
        <taxon>Eukaryota</taxon>
        <taxon>Metazoa</taxon>
        <taxon>Spiralia</taxon>
        <taxon>Lophotrochozoa</taxon>
        <taxon>Platyhelminthes</taxon>
        <taxon>Trematoda</taxon>
        <taxon>Digenea</taxon>
        <taxon>Plagiorchiida</taxon>
        <taxon>Troglotremata</taxon>
        <taxon>Troglotrematidae</taxon>
        <taxon>Paragonimus</taxon>
    </lineage>
</organism>
<gene>
    <name evidence="1" type="ORF">P879_11708</name>
</gene>
<comment type="caution">
    <text evidence="1">The sequence shown here is derived from an EMBL/GenBank/DDBJ whole genome shotgun (WGS) entry which is preliminary data.</text>
</comment>
<dbReference type="EMBL" id="JTDF01011765">
    <property type="protein sequence ID" value="KAF8563472.1"/>
    <property type="molecule type" value="Genomic_DNA"/>
</dbReference>
<evidence type="ECO:0000313" key="1">
    <source>
        <dbReference type="EMBL" id="KAF8563472.1"/>
    </source>
</evidence>
<evidence type="ECO:0000313" key="2">
    <source>
        <dbReference type="Proteomes" id="UP000699462"/>
    </source>
</evidence>
<proteinExistence type="predicted"/>
<dbReference type="Proteomes" id="UP000699462">
    <property type="component" value="Unassembled WGS sequence"/>
</dbReference>
<reference evidence="1 2" key="1">
    <citation type="submission" date="2019-07" db="EMBL/GenBank/DDBJ databases">
        <title>Annotation for the trematode Paragonimus westermani.</title>
        <authorList>
            <person name="Choi Y.-J."/>
        </authorList>
    </citation>
    <scope>NUCLEOTIDE SEQUENCE [LARGE SCALE GENOMIC DNA]</scope>
    <source>
        <strain evidence="1">180907_Pwestermani</strain>
    </source>
</reference>